<dbReference type="SUPFAM" id="SSF56112">
    <property type="entry name" value="Protein kinase-like (PK-like)"/>
    <property type="match status" value="1"/>
</dbReference>
<accession>A0A8B9RNX7</accession>
<evidence type="ECO:0000256" key="3">
    <source>
        <dbReference type="ARBA" id="ARBA00022527"/>
    </source>
</evidence>
<keyword evidence="6" id="KW-0418">Kinase</keyword>
<dbReference type="Proteomes" id="UP000694621">
    <property type="component" value="Unplaced"/>
</dbReference>
<evidence type="ECO:0000256" key="1">
    <source>
        <dbReference type="ARBA" id="ARBA00006485"/>
    </source>
</evidence>
<dbReference type="AlphaFoldDB" id="A0A8B9RNX7"/>
<comment type="catalytic activity">
    <reaction evidence="8">
        <text>L-threonyl-[protein] + ATP = O-phospho-L-threonyl-[protein] + ADP + H(+)</text>
        <dbReference type="Rhea" id="RHEA:46608"/>
        <dbReference type="Rhea" id="RHEA-COMP:11060"/>
        <dbReference type="Rhea" id="RHEA-COMP:11605"/>
        <dbReference type="ChEBI" id="CHEBI:15378"/>
        <dbReference type="ChEBI" id="CHEBI:30013"/>
        <dbReference type="ChEBI" id="CHEBI:30616"/>
        <dbReference type="ChEBI" id="CHEBI:61977"/>
        <dbReference type="ChEBI" id="CHEBI:456216"/>
        <dbReference type="EC" id="2.7.11.22"/>
    </reaction>
</comment>
<dbReference type="InterPro" id="IPR008271">
    <property type="entry name" value="Ser/Thr_kinase_AS"/>
</dbReference>
<protein>
    <recommendedName>
        <fullName evidence="2">cyclin-dependent kinase</fullName>
        <ecNumber evidence="2">2.7.11.22</ecNumber>
    </recommendedName>
</protein>
<dbReference type="GO" id="GO:0005524">
    <property type="term" value="F:ATP binding"/>
    <property type="evidence" value="ECO:0007669"/>
    <property type="project" value="UniProtKB-UniRule"/>
</dbReference>
<evidence type="ECO:0000256" key="9">
    <source>
        <dbReference type="ARBA" id="ARBA00048367"/>
    </source>
</evidence>
<dbReference type="PANTHER" id="PTHR24056:SF159">
    <property type="entry name" value="CYCLIN-DEPENDENT KINASE 15"/>
    <property type="match status" value="1"/>
</dbReference>
<evidence type="ECO:0000256" key="4">
    <source>
        <dbReference type="ARBA" id="ARBA00022679"/>
    </source>
</evidence>
<proteinExistence type="inferred from homology"/>
<evidence type="ECO:0000259" key="12">
    <source>
        <dbReference type="PROSITE" id="PS50011"/>
    </source>
</evidence>
<comment type="similarity">
    <text evidence="1">Belongs to the protein kinase superfamily. CMGC Ser/Thr protein kinase family. CDC2/CDKX subfamily.</text>
</comment>
<keyword evidence="5 10" id="KW-0547">Nucleotide-binding</keyword>
<dbReference type="FunFam" id="1.10.510.10:FF:000131">
    <property type="entry name" value="cyclin-dependent kinase 14 isoform X1"/>
    <property type="match status" value="1"/>
</dbReference>
<dbReference type="PROSITE" id="PS00107">
    <property type="entry name" value="PROTEIN_KINASE_ATP"/>
    <property type="match status" value="1"/>
</dbReference>
<name>A0A8B9RNX7_ASTMX</name>
<dbReference type="PANTHER" id="PTHR24056">
    <property type="entry name" value="CELL DIVISION PROTEIN KINASE"/>
    <property type="match status" value="1"/>
</dbReference>
<evidence type="ECO:0000256" key="5">
    <source>
        <dbReference type="ARBA" id="ARBA00022741"/>
    </source>
</evidence>
<keyword evidence="3 11" id="KW-0723">Serine/threonine-protein kinase</keyword>
<organism evidence="13 14">
    <name type="scientific">Astyanax mexicanus</name>
    <name type="common">Blind cave fish</name>
    <name type="synonym">Astyanax fasciatus mexicanus</name>
    <dbReference type="NCBI Taxonomy" id="7994"/>
    <lineage>
        <taxon>Eukaryota</taxon>
        <taxon>Metazoa</taxon>
        <taxon>Chordata</taxon>
        <taxon>Craniata</taxon>
        <taxon>Vertebrata</taxon>
        <taxon>Euteleostomi</taxon>
        <taxon>Actinopterygii</taxon>
        <taxon>Neopterygii</taxon>
        <taxon>Teleostei</taxon>
        <taxon>Ostariophysi</taxon>
        <taxon>Characiformes</taxon>
        <taxon>Characoidei</taxon>
        <taxon>Acestrorhamphidae</taxon>
        <taxon>Acestrorhamphinae</taxon>
        <taxon>Astyanax</taxon>
    </lineage>
</organism>
<dbReference type="GO" id="GO:0005634">
    <property type="term" value="C:nucleus"/>
    <property type="evidence" value="ECO:0007669"/>
    <property type="project" value="TreeGrafter"/>
</dbReference>
<evidence type="ECO:0000256" key="10">
    <source>
        <dbReference type="PROSITE-ProRule" id="PRU10141"/>
    </source>
</evidence>
<dbReference type="PROSITE" id="PS00108">
    <property type="entry name" value="PROTEIN_KINASE_ST"/>
    <property type="match status" value="1"/>
</dbReference>
<comment type="catalytic activity">
    <reaction evidence="9">
        <text>L-seryl-[protein] + ATP = O-phospho-L-seryl-[protein] + ADP + H(+)</text>
        <dbReference type="Rhea" id="RHEA:17989"/>
        <dbReference type="Rhea" id="RHEA-COMP:9863"/>
        <dbReference type="Rhea" id="RHEA-COMP:11604"/>
        <dbReference type="ChEBI" id="CHEBI:15378"/>
        <dbReference type="ChEBI" id="CHEBI:29999"/>
        <dbReference type="ChEBI" id="CHEBI:30616"/>
        <dbReference type="ChEBI" id="CHEBI:83421"/>
        <dbReference type="ChEBI" id="CHEBI:456216"/>
        <dbReference type="EC" id="2.7.11.22"/>
    </reaction>
</comment>
<dbReference type="EC" id="2.7.11.22" evidence="2"/>
<evidence type="ECO:0000313" key="14">
    <source>
        <dbReference type="Proteomes" id="UP000694621"/>
    </source>
</evidence>
<dbReference type="Gene3D" id="3.30.200.20">
    <property type="entry name" value="Phosphorylase Kinase, domain 1"/>
    <property type="match status" value="1"/>
</dbReference>
<keyword evidence="7 10" id="KW-0067">ATP-binding</keyword>
<keyword evidence="4" id="KW-0808">Transferase</keyword>
<dbReference type="SMART" id="SM00220">
    <property type="entry name" value="S_TKc"/>
    <property type="match status" value="1"/>
</dbReference>
<dbReference type="InterPro" id="IPR000719">
    <property type="entry name" value="Prot_kinase_dom"/>
</dbReference>
<evidence type="ECO:0000256" key="6">
    <source>
        <dbReference type="ARBA" id="ARBA00022777"/>
    </source>
</evidence>
<dbReference type="InterPro" id="IPR050108">
    <property type="entry name" value="CDK"/>
</dbReference>
<feature type="binding site" evidence="10">
    <location>
        <position position="117"/>
    </location>
    <ligand>
        <name>ATP</name>
        <dbReference type="ChEBI" id="CHEBI:30616"/>
    </ligand>
</feature>
<dbReference type="PROSITE" id="PS50011">
    <property type="entry name" value="PROTEIN_KINASE_DOM"/>
    <property type="match status" value="1"/>
</dbReference>
<evidence type="ECO:0000256" key="8">
    <source>
        <dbReference type="ARBA" id="ARBA00047811"/>
    </source>
</evidence>
<sequence>YNEINNDTVIEACQSQCLQIILNRICYLFQLGELDGVETPQPHWFHTLQVRRLRVQRGRSNSDPLGGKSFQQEFQWNTGLQFGTATSYLNLEKLGEGTYATVYKGISRINGHLVALKVIRMKTEEGVPFTAIREASLLKGLKHANIVLLHDIIHTRESLTFVFEYVQTDLSQYMMQHPGGLHSYNVRIFMFQLLRGLSYIHSRRILHRDLKPQNLLISYLGELKLADFGLARSKSIPCQTYSAEVVTVWYRPPDVLLGSTDYSTALDIWGAGCIFIEMLQGAPAFPGVADVFEQLLKIWTVLGVPTEESWPGVSELPNYKPGDLTHTLACVCVCACLCVFWLRLAQLPYKTEDLAQQMLMMVPKDRISAQDALQHPYFSTLPPPVMQLRDSECSFTSL</sequence>
<evidence type="ECO:0000256" key="7">
    <source>
        <dbReference type="ARBA" id="ARBA00022840"/>
    </source>
</evidence>
<dbReference type="InterPro" id="IPR017441">
    <property type="entry name" value="Protein_kinase_ATP_BS"/>
</dbReference>
<reference evidence="13" key="1">
    <citation type="submission" date="2025-08" db="UniProtKB">
        <authorList>
            <consortium name="Ensembl"/>
        </authorList>
    </citation>
    <scope>IDENTIFICATION</scope>
</reference>
<dbReference type="InterPro" id="IPR011009">
    <property type="entry name" value="Kinase-like_dom_sf"/>
</dbReference>
<dbReference type="Pfam" id="PF00069">
    <property type="entry name" value="Pkinase"/>
    <property type="match status" value="1"/>
</dbReference>
<dbReference type="GO" id="GO:0004693">
    <property type="term" value="F:cyclin-dependent protein serine/threonine kinase activity"/>
    <property type="evidence" value="ECO:0007669"/>
    <property type="project" value="UniProtKB-EC"/>
</dbReference>
<evidence type="ECO:0000256" key="2">
    <source>
        <dbReference type="ARBA" id="ARBA00012425"/>
    </source>
</evidence>
<dbReference type="GO" id="GO:0030332">
    <property type="term" value="F:cyclin binding"/>
    <property type="evidence" value="ECO:0007669"/>
    <property type="project" value="TreeGrafter"/>
</dbReference>
<dbReference type="FunFam" id="3.30.200.20:FF:000007">
    <property type="entry name" value="Cyclin-dependent kinase 14, putative"/>
    <property type="match status" value="1"/>
</dbReference>
<dbReference type="Ensembl" id="ENSAMXT00005060739.1">
    <property type="protein sequence ID" value="ENSAMXP00005056209.1"/>
    <property type="gene ID" value="ENSAMXG00005024969.1"/>
</dbReference>
<dbReference type="Gene3D" id="1.10.510.10">
    <property type="entry name" value="Transferase(Phosphotransferase) domain 1"/>
    <property type="match status" value="1"/>
</dbReference>
<dbReference type="GO" id="GO:0005829">
    <property type="term" value="C:cytosol"/>
    <property type="evidence" value="ECO:0007669"/>
    <property type="project" value="TreeGrafter"/>
</dbReference>
<feature type="domain" description="Protein kinase" evidence="12">
    <location>
        <begin position="88"/>
        <end position="378"/>
    </location>
</feature>
<evidence type="ECO:0000313" key="13">
    <source>
        <dbReference type="Ensembl" id="ENSAMXP00005056209.1"/>
    </source>
</evidence>
<evidence type="ECO:0000256" key="11">
    <source>
        <dbReference type="RuleBase" id="RU000304"/>
    </source>
</evidence>